<proteinExistence type="predicted"/>
<keyword evidence="1" id="KW-1133">Transmembrane helix</keyword>
<feature type="transmembrane region" description="Helical" evidence="1">
    <location>
        <begin position="35"/>
        <end position="56"/>
    </location>
</feature>
<organism evidence="2 3">
    <name type="scientific">Candidatus Stercoripulliclostridium merdipullorum</name>
    <dbReference type="NCBI Taxonomy" id="2840952"/>
    <lineage>
        <taxon>Bacteria</taxon>
        <taxon>Bacillati</taxon>
        <taxon>Bacillota</taxon>
        <taxon>Clostridia</taxon>
        <taxon>Eubacteriales</taxon>
        <taxon>Candidatus Stercoripulliclostridium</taxon>
    </lineage>
</organism>
<reference evidence="2" key="1">
    <citation type="submission" date="2020-10" db="EMBL/GenBank/DDBJ databases">
        <authorList>
            <person name="Gilroy R."/>
        </authorList>
    </citation>
    <scope>NUCLEOTIDE SEQUENCE</scope>
    <source>
        <strain evidence="2">23406</strain>
    </source>
</reference>
<name>A0A9D1SX45_9FIRM</name>
<evidence type="ECO:0000313" key="3">
    <source>
        <dbReference type="Proteomes" id="UP000886891"/>
    </source>
</evidence>
<feature type="transmembrane region" description="Helical" evidence="1">
    <location>
        <begin position="151"/>
        <end position="174"/>
    </location>
</feature>
<reference evidence="2" key="2">
    <citation type="journal article" date="2021" name="PeerJ">
        <title>Extensive microbial diversity within the chicken gut microbiome revealed by metagenomics and culture.</title>
        <authorList>
            <person name="Gilroy R."/>
            <person name="Ravi A."/>
            <person name="Getino M."/>
            <person name="Pursley I."/>
            <person name="Horton D.L."/>
            <person name="Alikhan N.F."/>
            <person name="Baker D."/>
            <person name="Gharbi K."/>
            <person name="Hall N."/>
            <person name="Watson M."/>
            <person name="Adriaenssens E.M."/>
            <person name="Foster-Nyarko E."/>
            <person name="Jarju S."/>
            <person name="Secka A."/>
            <person name="Antonio M."/>
            <person name="Oren A."/>
            <person name="Chaudhuri R.R."/>
            <person name="La Ragione R."/>
            <person name="Hildebrand F."/>
            <person name="Pallen M.J."/>
        </authorList>
    </citation>
    <scope>NUCLEOTIDE SEQUENCE</scope>
    <source>
        <strain evidence="2">23406</strain>
    </source>
</reference>
<dbReference type="Proteomes" id="UP000886891">
    <property type="component" value="Unassembled WGS sequence"/>
</dbReference>
<feature type="transmembrane region" description="Helical" evidence="1">
    <location>
        <begin position="121"/>
        <end position="145"/>
    </location>
</feature>
<evidence type="ECO:0000313" key="2">
    <source>
        <dbReference type="EMBL" id="HIV00293.1"/>
    </source>
</evidence>
<gene>
    <name evidence="2" type="ORF">IAB14_04165</name>
</gene>
<accession>A0A9D1SX45</accession>
<dbReference type="AlphaFoldDB" id="A0A9D1SX45"/>
<dbReference type="EMBL" id="DVOH01000030">
    <property type="protein sequence ID" value="HIV00293.1"/>
    <property type="molecule type" value="Genomic_DNA"/>
</dbReference>
<evidence type="ECO:0008006" key="4">
    <source>
        <dbReference type="Google" id="ProtNLM"/>
    </source>
</evidence>
<sequence>MNAVFGIILIAATAVLAFAAPERILPVAMEGVGDSVTFSLKLFGIYAVWLSVLKILEKGGLDKKIGKLLNPVTSRLFRGESEEALNFVNLNLGANLLGMGGAATPMGIRAVETMRHKRNSILLVVINSTSIQLIPTTILSLRAGLGATTDIMAASLIVNALTTACGILLVKLLVR</sequence>
<keyword evidence="1" id="KW-0812">Transmembrane</keyword>
<comment type="caution">
    <text evidence="2">The sequence shown here is derived from an EMBL/GenBank/DDBJ whole genome shotgun (WGS) entry which is preliminary data.</text>
</comment>
<protein>
    <recommendedName>
        <fullName evidence="4">Spore maturation protein A</fullName>
    </recommendedName>
</protein>
<evidence type="ECO:0000256" key="1">
    <source>
        <dbReference type="SAM" id="Phobius"/>
    </source>
</evidence>
<keyword evidence="1" id="KW-0472">Membrane</keyword>